<comment type="caution">
    <text evidence="1">The sequence shown here is derived from an EMBL/GenBank/DDBJ whole genome shotgun (WGS) entry which is preliminary data.</text>
</comment>
<organism evidence="1 2">
    <name type="scientific">Trifolium pratense</name>
    <name type="common">Red clover</name>
    <dbReference type="NCBI Taxonomy" id="57577"/>
    <lineage>
        <taxon>Eukaryota</taxon>
        <taxon>Viridiplantae</taxon>
        <taxon>Streptophyta</taxon>
        <taxon>Embryophyta</taxon>
        <taxon>Tracheophyta</taxon>
        <taxon>Spermatophyta</taxon>
        <taxon>Magnoliopsida</taxon>
        <taxon>eudicotyledons</taxon>
        <taxon>Gunneridae</taxon>
        <taxon>Pentapetalae</taxon>
        <taxon>rosids</taxon>
        <taxon>fabids</taxon>
        <taxon>Fabales</taxon>
        <taxon>Fabaceae</taxon>
        <taxon>Papilionoideae</taxon>
        <taxon>50 kb inversion clade</taxon>
        <taxon>NPAAA clade</taxon>
        <taxon>Hologalegina</taxon>
        <taxon>IRL clade</taxon>
        <taxon>Trifolieae</taxon>
        <taxon>Trifolium</taxon>
    </lineage>
</organism>
<gene>
    <name evidence="1" type="ORF">MILVUS5_LOCUS12541</name>
</gene>
<evidence type="ECO:0000313" key="1">
    <source>
        <dbReference type="EMBL" id="CAJ2643262.1"/>
    </source>
</evidence>
<name>A0ACB0JIE0_TRIPR</name>
<accession>A0ACB0JIE0</accession>
<dbReference type="EMBL" id="CASHSV030000034">
    <property type="protein sequence ID" value="CAJ2643262.1"/>
    <property type="molecule type" value="Genomic_DNA"/>
</dbReference>
<dbReference type="Proteomes" id="UP001177021">
    <property type="component" value="Unassembled WGS sequence"/>
</dbReference>
<sequence length="96" mass="10839">MEFFARSWSLFATELSKALHSTNTTTSTAVEMQLLCSSDQFYTTASKDSDLFLLHQAISPEFLSSQNLLRNGVQYYPEVVFLSFFLIIANFRLPGG</sequence>
<proteinExistence type="predicted"/>
<keyword evidence="2" id="KW-1185">Reference proteome</keyword>
<reference evidence="1" key="1">
    <citation type="submission" date="2023-10" db="EMBL/GenBank/DDBJ databases">
        <authorList>
            <person name="Rodriguez Cubillos JULIANA M."/>
            <person name="De Vega J."/>
        </authorList>
    </citation>
    <scope>NUCLEOTIDE SEQUENCE</scope>
</reference>
<protein>
    <submittedName>
        <fullName evidence="1">Uncharacterized protein</fullName>
    </submittedName>
</protein>
<evidence type="ECO:0000313" key="2">
    <source>
        <dbReference type="Proteomes" id="UP001177021"/>
    </source>
</evidence>